<dbReference type="EMBL" id="CAXDID020000029">
    <property type="protein sequence ID" value="CAL5992944.1"/>
    <property type="molecule type" value="Genomic_DNA"/>
</dbReference>
<comment type="caution">
    <text evidence="2">The sequence shown here is derived from an EMBL/GenBank/DDBJ whole genome shotgun (WGS) entry which is preliminary data.</text>
</comment>
<keyword evidence="1" id="KW-0812">Transmembrane</keyword>
<evidence type="ECO:0000256" key="1">
    <source>
        <dbReference type="SAM" id="Phobius"/>
    </source>
</evidence>
<keyword evidence="1" id="KW-1133">Transmembrane helix</keyword>
<feature type="transmembrane region" description="Helical" evidence="1">
    <location>
        <begin position="92"/>
        <end position="113"/>
    </location>
</feature>
<accession>A0AA86P220</accession>
<gene>
    <name evidence="3" type="ORF">HINF_LOCUS12829</name>
    <name evidence="2" type="ORF">HINF_LOCUS17360</name>
</gene>
<dbReference type="AlphaFoldDB" id="A0AA86P220"/>
<evidence type="ECO:0000313" key="3">
    <source>
        <dbReference type="EMBL" id="CAL5992944.1"/>
    </source>
</evidence>
<reference evidence="2" key="1">
    <citation type="submission" date="2023-06" db="EMBL/GenBank/DDBJ databases">
        <authorList>
            <person name="Kurt Z."/>
        </authorList>
    </citation>
    <scope>NUCLEOTIDE SEQUENCE</scope>
</reference>
<keyword evidence="1" id="KW-0472">Membrane</keyword>
<evidence type="ECO:0000313" key="4">
    <source>
        <dbReference type="Proteomes" id="UP001642409"/>
    </source>
</evidence>
<protein>
    <submittedName>
        <fullName evidence="3">Hypothetical_protein</fullName>
    </submittedName>
</protein>
<dbReference type="Proteomes" id="UP001642409">
    <property type="component" value="Unassembled WGS sequence"/>
</dbReference>
<sequence>MFLVNYLIYYITSLRRVVFSLIRQVNSLTRELFDVQLPCERVTKLMCFNPVIRQQTLQIAIFLDIFHLQGVQNGNPLESEVMKYHDIQRTDYLQLIDGIFSFMFHVLGMTQFASLKGFLTYMKLILSTD</sequence>
<dbReference type="EMBL" id="CATOUU010000440">
    <property type="protein sequence ID" value="CAI9929715.1"/>
    <property type="molecule type" value="Genomic_DNA"/>
</dbReference>
<evidence type="ECO:0000313" key="2">
    <source>
        <dbReference type="EMBL" id="CAI9929715.1"/>
    </source>
</evidence>
<reference evidence="3 4" key="2">
    <citation type="submission" date="2024-07" db="EMBL/GenBank/DDBJ databases">
        <authorList>
            <person name="Akdeniz Z."/>
        </authorList>
    </citation>
    <scope>NUCLEOTIDE SEQUENCE [LARGE SCALE GENOMIC DNA]</scope>
</reference>
<name>A0AA86P220_9EUKA</name>
<organism evidence="2">
    <name type="scientific">Hexamita inflata</name>
    <dbReference type="NCBI Taxonomy" id="28002"/>
    <lineage>
        <taxon>Eukaryota</taxon>
        <taxon>Metamonada</taxon>
        <taxon>Diplomonadida</taxon>
        <taxon>Hexamitidae</taxon>
        <taxon>Hexamitinae</taxon>
        <taxon>Hexamita</taxon>
    </lineage>
</organism>
<proteinExistence type="predicted"/>
<keyword evidence="4" id="KW-1185">Reference proteome</keyword>